<dbReference type="EMBL" id="JBBAXC010000017">
    <property type="protein sequence ID" value="MEI5908910.1"/>
    <property type="molecule type" value="Genomic_DNA"/>
</dbReference>
<dbReference type="Proteomes" id="UP001312865">
    <property type="component" value="Unassembled WGS sequence"/>
</dbReference>
<accession>A0ABU8HHR6</accession>
<evidence type="ECO:0000259" key="1">
    <source>
        <dbReference type="Pfam" id="PF02624"/>
    </source>
</evidence>
<proteinExistence type="predicted"/>
<name>A0ABU8HHR6_9BACI</name>
<dbReference type="InterPro" id="IPR003776">
    <property type="entry name" value="YcaO-like_dom"/>
</dbReference>
<dbReference type="Pfam" id="PF02624">
    <property type="entry name" value="YcaO"/>
    <property type="match status" value="1"/>
</dbReference>
<organism evidence="2 3">
    <name type="scientific">Bacillus spongiae</name>
    <dbReference type="NCBI Taxonomy" id="2683610"/>
    <lineage>
        <taxon>Bacteria</taxon>
        <taxon>Bacillati</taxon>
        <taxon>Bacillota</taxon>
        <taxon>Bacilli</taxon>
        <taxon>Bacillales</taxon>
        <taxon>Bacillaceae</taxon>
        <taxon>Bacillus</taxon>
    </lineage>
</organism>
<dbReference type="Gene3D" id="3.30.160.660">
    <property type="match status" value="1"/>
</dbReference>
<dbReference type="Gene3D" id="3.30.1330.230">
    <property type="match status" value="1"/>
</dbReference>
<protein>
    <submittedName>
        <fullName evidence="2">YcaO-like family protein</fullName>
    </submittedName>
</protein>
<dbReference type="PANTHER" id="PTHR37809">
    <property type="entry name" value="RIBOSOMAL PROTEIN S12 METHYLTHIOTRANSFERASE ACCESSORY FACTOR YCAO"/>
    <property type="match status" value="1"/>
</dbReference>
<evidence type="ECO:0000313" key="2">
    <source>
        <dbReference type="EMBL" id="MEI5908910.1"/>
    </source>
</evidence>
<keyword evidence="3" id="KW-1185">Reference proteome</keyword>
<comment type="caution">
    <text evidence="2">The sequence shown here is derived from an EMBL/GenBank/DDBJ whole genome shotgun (WGS) entry which is preliminary data.</text>
</comment>
<dbReference type="PANTHER" id="PTHR37809:SF1">
    <property type="entry name" value="RIBOSOMAL PROTEIN S12 METHYLTHIOTRANSFERASE ACCESSORY FACTOR YCAO"/>
    <property type="match status" value="1"/>
</dbReference>
<dbReference type="RefSeq" id="WP_336588355.1">
    <property type="nucleotide sequence ID" value="NZ_JBBAXC010000017.1"/>
</dbReference>
<reference evidence="2 3" key="1">
    <citation type="journal article" date="2018" name="J. Microbiol.">
        <title>Bacillus spongiae sp. nov., isolated from sponge of Jeju Island.</title>
        <authorList>
            <person name="Lee G.E."/>
            <person name="Im W.T."/>
            <person name="Park J.S."/>
        </authorList>
    </citation>
    <scope>NUCLEOTIDE SEQUENCE [LARGE SCALE GENOMIC DNA]</scope>
    <source>
        <strain evidence="2 3">135PIL107-10</strain>
    </source>
</reference>
<sequence length="372" mass="42472">MIFQRKKGTIFGYKTRKFQATDQLVQAYSRIPNFMDDEGYTGPIECGGIDRITSVAIKKAFSESIERRAVTLGAKGVSERDSKYENWPKLHLGTNENGGYSPSFDLIRQQPVLIPREVTSLRNKKPFIVDTTGTATHPIPQMAKLNAVKELFEKNALFSFWYGSKGKRVNQFSFDISKKLEKMGYELNMYVVDIFAPLQVVILIGHNPNHYTDLKYIFGVGSSVNLEDAIKKATTEAYMLRLYYNVLYFRGEHQSGLSSYDNEIVQQPMRKDVESHIEGFQNLPTYQGFMTSDTNENLDVIIEGLPKWLSQLYITVLPQSLNKEMIVVKAFSPNLINHIPKKEFVEIDIPFISNFLQISETEFDALPDCPII</sequence>
<gene>
    <name evidence="2" type="ORF">WAK64_17820</name>
</gene>
<evidence type="ECO:0000313" key="3">
    <source>
        <dbReference type="Proteomes" id="UP001312865"/>
    </source>
</evidence>
<dbReference type="Gene3D" id="3.30.40.250">
    <property type="match status" value="1"/>
</dbReference>
<feature type="domain" description="YcaO" evidence="1">
    <location>
        <begin position="102"/>
        <end position="245"/>
    </location>
</feature>